<dbReference type="SMART" id="SM00401">
    <property type="entry name" value="ZnF_GATA"/>
    <property type="match status" value="1"/>
</dbReference>
<dbReference type="OrthoDB" id="515401at2759"/>
<organism evidence="3 4">
    <name type="scientific">Hypsizygus marmoreus</name>
    <name type="common">White beech mushroom</name>
    <name type="synonym">Agaricus marmoreus</name>
    <dbReference type="NCBI Taxonomy" id="39966"/>
    <lineage>
        <taxon>Eukaryota</taxon>
        <taxon>Fungi</taxon>
        <taxon>Dikarya</taxon>
        <taxon>Basidiomycota</taxon>
        <taxon>Agaricomycotina</taxon>
        <taxon>Agaricomycetes</taxon>
        <taxon>Agaricomycetidae</taxon>
        <taxon>Agaricales</taxon>
        <taxon>Tricholomatineae</taxon>
        <taxon>Lyophyllaceae</taxon>
        <taxon>Hypsizygus</taxon>
    </lineage>
</organism>
<protein>
    <recommendedName>
        <fullName evidence="2">GATA-type domain-containing protein</fullName>
    </recommendedName>
</protein>
<evidence type="ECO:0000256" key="1">
    <source>
        <dbReference type="PROSITE-ProRule" id="PRU00094"/>
    </source>
</evidence>
<sequence length="156" mass="17422">MRGLIRSPTGEREGVREYGVDLGKIVGMVWSKELEVECLEQLVRLHVRRALTARCGRTNENPSMLIPVARSAQCHNCHTTATPSGGTRRCSIYYKLHGSARPIYVKSDVVRKRSSHDARRGGSINSLPSPRALASAAMLLLLMRRLPHFRPTPLPR</sequence>
<dbReference type="GO" id="GO:0043565">
    <property type="term" value="F:sequence-specific DNA binding"/>
    <property type="evidence" value="ECO:0007669"/>
    <property type="project" value="InterPro"/>
</dbReference>
<evidence type="ECO:0000259" key="2">
    <source>
        <dbReference type="PROSITE" id="PS50114"/>
    </source>
</evidence>
<dbReference type="Proteomes" id="UP000076154">
    <property type="component" value="Unassembled WGS sequence"/>
</dbReference>
<keyword evidence="1" id="KW-0479">Metal-binding</keyword>
<accession>A0A369J8I1</accession>
<dbReference type="EMBL" id="LUEZ02000110">
    <property type="protein sequence ID" value="RDB17490.1"/>
    <property type="molecule type" value="Genomic_DNA"/>
</dbReference>
<dbReference type="PROSITE" id="PS50114">
    <property type="entry name" value="GATA_ZN_FINGER_2"/>
    <property type="match status" value="1"/>
</dbReference>
<keyword evidence="4" id="KW-1185">Reference proteome</keyword>
<keyword evidence="1" id="KW-0862">Zinc</keyword>
<dbReference type="GO" id="GO:0006355">
    <property type="term" value="P:regulation of DNA-templated transcription"/>
    <property type="evidence" value="ECO:0007669"/>
    <property type="project" value="InterPro"/>
</dbReference>
<evidence type="ECO:0000313" key="3">
    <source>
        <dbReference type="EMBL" id="RDB17490.1"/>
    </source>
</evidence>
<proteinExistence type="predicted"/>
<keyword evidence="1" id="KW-0863">Zinc-finger</keyword>
<evidence type="ECO:0000313" key="4">
    <source>
        <dbReference type="Proteomes" id="UP000076154"/>
    </source>
</evidence>
<gene>
    <name evidence="3" type="ORF">Hypma_001284</name>
</gene>
<feature type="domain" description="GATA-type" evidence="2">
    <location>
        <begin position="68"/>
        <end position="113"/>
    </location>
</feature>
<reference evidence="3" key="1">
    <citation type="submission" date="2018-04" db="EMBL/GenBank/DDBJ databases">
        <title>Whole genome sequencing of Hypsizygus marmoreus.</title>
        <authorList>
            <person name="Choi I.-G."/>
            <person name="Min B."/>
            <person name="Kim J.-G."/>
            <person name="Kim S."/>
            <person name="Oh Y.-L."/>
            <person name="Kong W.-S."/>
            <person name="Park H."/>
            <person name="Jeong J."/>
            <person name="Song E.-S."/>
        </authorList>
    </citation>
    <scope>NUCLEOTIDE SEQUENCE [LARGE SCALE GENOMIC DNA]</scope>
    <source>
        <strain evidence="3">51987-8</strain>
    </source>
</reference>
<comment type="caution">
    <text evidence="3">The sequence shown here is derived from an EMBL/GenBank/DDBJ whole genome shotgun (WGS) entry which is preliminary data.</text>
</comment>
<dbReference type="AlphaFoldDB" id="A0A369J8I1"/>
<dbReference type="InterPro" id="IPR000679">
    <property type="entry name" value="Znf_GATA"/>
</dbReference>
<name>A0A369J8I1_HYPMA</name>
<dbReference type="InParanoid" id="A0A369J8I1"/>
<dbReference type="GO" id="GO:0008270">
    <property type="term" value="F:zinc ion binding"/>
    <property type="evidence" value="ECO:0007669"/>
    <property type="project" value="UniProtKB-KW"/>
</dbReference>
<dbReference type="STRING" id="39966.A0A369J8I1"/>